<reference evidence="15 27" key="8">
    <citation type="submission" date="2018-08" db="EMBL/GenBank/DDBJ databases">
        <authorList>
            <person name="Fokvardsen B D."/>
            <person name="Norman A."/>
        </authorList>
    </citation>
    <scope>NUCLEOTIDE SEQUENCE [LARGE SCALE GENOMIC DNA]</scope>
    <source>
        <strain evidence="15 27">DKC2</strain>
    </source>
</reference>
<dbReference type="EMBL" id="CSAE01000381">
    <property type="protein sequence ID" value="COW20391.1"/>
    <property type="molecule type" value="Genomic_DNA"/>
</dbReference>
<evidence type="ECO:0000313" key="22">
    <source>
        <dbReference type="Proteomes" id="UP000048948"/>
    </source>
</evidence>
<dbReference type="EMBL" id="CQQC01000150">
    <property type="protein sequence ID" value="CNU45125.1"/>
    <property type="molecule type" value="Genomic_DNA"/>
</dbReference>
<dbReference type="NCBIfam" id="TIGR04529">
    <property type="entry name" value="MTB_hemophore"/>
    <property type="match status" value="1"/>
</dbReference>
<evidence type="ECO:0000313" key="7">
    <source>
        <dbReference type="EMBL" id="CLV50606.1"/>
    </source>
</evidence>
<protein>
    <submittedName>
        <fullName evidence="10 15">Exported protein</fullName>
    </submittedName>
    <submittedName>
        <fullName evidence="12">Hemophore</fullName>
    </submittedName>
</protein>
<dbReference type="Proteomes" id="UP000044938">
    <property type="component" value="Unassembled WGS sequence"/>
</dbReference>
<dbReference type="STRING" id="115862.BBG46_01190"/>
<dbReference type="InterPro" id="IPR030937">
    <property type="entry name" value="Hemophore_Rv0203"/>
</dbReference>
<dbReference type="EMBL" id="LWDQ01000001">
    <property type="protein sequence ID" value="OMH58074.1"/>
    <property type="molecule type" value="Genomic_DNA"/>
</dbReference>
<dbReference type="EMBL" id="CSAJ01000027">
    <property type="protein sequence ID" value="COV51757.1"/>
    <property type="molecule type" value="Genomic_DNA"/>
</dbReference>
<dbReference type="Proteomes" id="UP000050139">
    <property type="component" value="Unassembled WGS sequence"/>
</dbReference>
<dbReference type="EMBL" id="CNFU01001810">
    <property type="protein sequence ID" value="CKT78424.1"/>
    <property type="molecule type" value="Genomic_DNA"/>
</dbReference>
<feature type="signal peptide" evidence="1">
    <location>
        <begin position="1"/>
        <end position="27"/>
    </location>
</feature>
<reference evidence="16 17" key="3">
    <citation type="submission" date="2015-03" db="EMBL/GenBank/DDBJ databases">
        <authorList>
            <consortium name="Pathogen Informatics"/>
        </authorList>
    </citation>
    <scope>NUCLEOTIDE SEQUENCE [LARGE SCALE GENOMIC DNA]</scope>
    <source>
        <strain evidence="5 22">Bir 172</strain>
        <strain evidence="6 23">Bir 187</strain>
        <strain evidence="4 19">C09601061</strain>
        <strain evidence="8 17">D00501624</strain>
        <strain evidence="3 20">G09901357</strain>
        <strain evidence="16">K00500041</strain>
        <strain evidence="9 18">M09401471</strain>
        <strain evidence="10 21">P00601463</strain>
    </source>
</reference>
<evidence type="ECO:0000313" key="18">
    <source>
        <dbReference type="Proteomes" id="UP000044938"/>
    </source>
</evidence>
<reference evidence="14 26" key="5">
    <citation type="journal article" date="2017" name="N. Engl. J. Med.">
        <title>Transmission of Extensively Drug-Resistant Tuberculosis in South Africa.</title>
        <authorList>
            <person name="Shah N.S."/>
            <person name="Auld S.C."/>
            <person name="Brust J.C."/>
            <person name="Mathema B."/>
            <person name="Ismail N."/>
            <person name="Moodley P."/>
            <person name="Mlisana K."/>
            <person name="Allana S."/>
            <person name="Campbell A."/>
            <person name="Mthiyane T."/>
            <person name="Morris N."/>
            <person name="Mpangase P."/>
            <person name="van der Meulen H."/>
            <person name="Omar S.V."/>
            <person name="Brown T.S."/>
            <person name="Narechania A."/>
            <person name="Shaskina E."/>
            <person name="Kapwata T."/>
            <person name="Kreiswirth B."/>
            <person name="Gandhi N.R."/>
        </authorList>
    </citation>
    <scope>NUCLEOTIDE SEQUENCE [LARGE SCALE GENOMIC DNA]</scope>
    <source>
        <strain evidence="14 26">32301_S10</strain>
    </source>
</reference>
<evidence type="ECO:0000313" key="15">
    <source>
        <dbReference type="EMBL" id="VCU48428.1"/>
    </source>
</evidence>
<dbReference type="Proteomes" id="UP000048289">
    <property type="component" value="Unassembled WGS sequence"/>
</dbReference>
<reference evidence="13 25" key="4">
    <citation type="submission" date="2016-04" db="EMBL/GenBank/DDBJ databases">
        <authorList>
            <person name="Bigi M."/>
            <person name="Bigi F."/>
            <person name="Soria M.A."/>
        </authorList>
    </citation>
    <scope>NUCLEOTIDE SEQUENCE [LARGE SCALE GENOMIC DNA]</scope>
    <source>
        <strain evidence="13 25">6548</strain>
    </source>
</reference>
<dbReference type="RefSeq" id="WP_003401194.1">
    <property type="nucleotide sequence ID" value="NZ_AP018033.1"/>
</dbReference>
<reference evidence="12 28" key="9">
    <citation type="submission" date="2021-03" db="EMBL/GenBank/DDBJ databases">
        <title>Whole Genome Sequencing of Mycobacterium tuberculosis clinical isolates from Arunachal Pradesh, India.</title>
        <authorList>
            <person name="Singh S."/>
            <person name="Mudliar S.R."/>
            <person name="Kulsum U."/>
            <person name="Rufai S.B."/>
            <person name="Singh P.K."/>
            <person name="Umpo M."/>
            <person name="Nyori M."/>
        </authorList>
    </citation>
    <scope>NUCLEOTIDE SEQUENCE [LARGE SCALE GENOMIC DNA]</scope>
    <source>
        <strain evidence="12 28">OMICS/BPL/0142/20/SP</strain>
    </source>
</reference>
<evidence type="ECO:0000313" key="28">
    <source>
        <dbReference type="Proteomes" id="UP000671119"/>
    </source>
</evidence>
<dbReference type="GeneID" id="45424174"/>
<evidence type="ECO:0000313" key="23">
    <source>
        <dbReference type="Proteomes" id="UP000049023"/>
    </source>
</evidence>
<evidence type="ECO:0000313" key="4">
    <source>
        <dbReference type="EMBL" id="CFR87106.1"/>
    </source>
</evidence>
<proteinExistence type="predicted"/>
<gene>
    <name evidence="13" type="ORF">A4S10_00222</name>
    <name evidence="15" type="ORF">DKC2_0228</name>
    <name evidence="14" type="ORF">DSJ38_03100</name>
    <name evidence="4" type="ORF">ERS007657_02567</name>
    <name evidence="8" type="ORF">ERS007661_00692</name>
    <name evidence="3" type="ORF">ERS007681_00885</name>
    <name evidence="11" type="ORF">ERS007703_03049</name>
    <name evidence="9" type="ORF">ERS007720_00388</name>
    <name evidence="10" type="ORF">ERS007741_01195</name>
    <name evidence="5" type="ORF">ERS027646_01775</name>
    <name evidence="6" type="ORF">ERS027661_04739</name>
    <name evidence="7" type="ORF">ERS094118_00312</name>
    <name evidence="12" type="ORF">J8J21_00675</name>
</gene>
<evidence type="ECO:0000259" key="2">
    <source>
        <dbReference type="Pfam" id="PF16525"/>
    </source>
</evidence>
<evidence type="ECO:0000313" key="9">
    <source>
        <dbReference type="EMBL" id="COV51757.1"/>
    </source>
</evidence>
<evidence type="ECO:0000313" key="25">
    <source>
        <dbReference type="Proteomes" id="UP000189452"/>
    </source>
</evidence>
<dbReference type="AlphaFoldDB" id="A0A045HSL2"/>
<evidence type="ECO:0000313" key="6">
    <source>
        <dbReference type="EMBL" id="CKT78424.1"/>
    </source>
</evidence>
<dbReference type="Pfam" id="PF16525">
    <property type="entry name" value="MHB"/>
    <property type="match status" value="1"/>
</dbReference>
<evidence type="ECO:0000313" key="20">
    <source>
        <dbReference type="Proteomes" id="UP000048289"/>
    </source>
</evidence>
<dbReference type="PATRIC" id="fig|1773.206.peg.3367"/>
<dbReference type="NCBIfam" id="TIGR04530">
    <property type="entry name" value="hemophoreRv0203"/>
    <property type="match status" value="1"/>
</dbReference>
<evidence type="ECO:0000313" key="13">
    <source>
        <dbReference type="EMBL" id="OMH58074.1"/>
    </source>
</evidence>
<evidence type="ECO:0000313" key="11">
    <source>
        <dbReference type="EMBL" id="COW20391.1"/>
    </source>
</evidence>
<dbReference type="SMR" id="A0A045HSL2"/>
<feature type="domain" description="Haemophore haem-binding" evidence="2">
    <location>
        <begin position="39"/>
        <end position="115"/>
    </location>
</feature>
<evidence type="ECO:0000313" key="10">
    <source>
        <dbReference type="EMBL" id="COW00916.1"/>
    </source>
</evidence>
<dbReference type="Proteomes" id="UP000256381">
    <property type="component" value="Unassembled WGS sequence"/>
</dbReference>
<evidence type="ECO:0000313" key="8">
    <source>
        <dbReference type="EMBL" id="CNU45125.1"/>
    </source>
</evidence>
<dbReference type="Proteomes" id="UP000671119">
    <property type="component" value="Unassembled WGS sequence"/>
</dbReference>
<evidence type="ECO:0000313" key="3">
    <source>
        <dbReference type="EMBL" id="CFE38037.1"/>
    </source>
</evidence>
<reference evidence="11" key="1">
    <citation type="submission" date="2015-03" db="EMBL/GenBank/DDBJ databases">
        <authorList>
            <person name="Murphy D."/>
        </authorList>
    </citation>
    <scope>NUCLEOTIDE SEQUENCE [LARGE SCALE GENOMIC DNA]</scope>
    <source>
        <strain evidence="11">K00500041</strain>
    </source>
</reference>
<reference evidence="14" key="7">
    <citation type="submission" date="2018-07" db="EMBL/GenBank/DDBJ databases">
        <authorList>
            <person name="Shah S."/>
            <person name="Brown T."/>
            <person name="Auld S."/>
            <person name="Bratton K."/>
            <person name="Narechania A."/>
            <person name="Mathema B."/>
            <person name="Gandhi N."/>
        </authorList>
    </citation>
    <scope>NUCLEOTIDE SEQUENCE</scope>
    <source>
        <strain evidence="14">32301_S10</strain>
    </source>
</reference>
<dbReference type="EMBL" id="CNGE01000283">
    <property type="protein sequence ID" value="CKS39309.1"/>
    <property type="molecule type" value="Genomic_DNA"/>
</dbReference>
<dbReference type="InterPro" id="IPR038378">
    <property type="entry name" value="MHB_sf"/>
</dbReference>
<evidence type="ECO:0000313" key="19">
    <source>
        <dbReference type="Proteomes" id="UP000046680"/>
    </source>
</evidence>
<evidence type="ECO:0000313" key="17">
    <source>
        <dbReference type="Proteomes" id="UP000039217"/>
    </source>
</evidence>
<dbReference type="Proteomes" id="UP000039217">
    <property type="component" value="Unassembled WGS sequence"/>
</dbReference>
<evidence type="ECO:0000313" key="5">
    <source>
        <dbReference type="EMBL" id="CKS39309.1"/>
    </source>
</evidence>
<evidence type="ECO:0000313" key="21">
    <source>
        <dbReference type="Proteomes" id="UP000048600"/>
    </source>
</evidence>
<accession>A0A045HSL2</accession>
<evidence type="ECO:0000256" key="1">
    <source>
        <dbReference type="SAM" id="SignalP"/>
    </source>
</evidence>
<dbReference type="OMA" id="DMQGLAN"/>
<organism evidence="10 21">
    <name type="scientific">Mycobacterium tuberculosis</name>
    <dbReference type="NCBI Taxonomy" id="1773"/>
    <lineage>
        <taxon>Bacteria</taxon>
        <taxon>Bacillati</taxon>
        <taxon>Actinomycetota</taxon>
        <taxon>Actinomycetes</taxon>
        <taxon>Mycobacteriales</taxon>
        <taxon>Mycobacteriaceae</taxon>
        <taxon>Mycobacterium</taxon>
        <taxon>Mycobacterium tuberculosis complex</taxon>
    </lineage>
</organism>
<sequence>MKTGTATTRRRLLAVLIALALPGAAVALLAEPSATGASDPCAASEVARTVGSVAKSMGDYLDSHPETNQVMTAVLQQQVGPGSVASLKAHFEANPKVASDLHALSQPLTDLSTRCSLPISGLQAIGLMQAVQGARR</sequence>
<dbReference type="Proteomes" id="UP000048600">
    <property type="component" value="Unassembled WGS sequence"/>
</dbReference>
<keyword evidence="1" id="KW-0732">Signal</keyword>
<dbReference type="EMBL" id="LR027516">
    <property type="protein sequence ID" value="VCU48428.1"/>
    <property type="molecule type" value="Genomic_DNA"/>
</dbReference>
<dbReference type="EMBL" id="CHKL01000095">
    <property type="protein sequence ID" value="COW00916.1"/>
    <property type="molecule type" value="Genomic_DNA"/>
</dbReference>
<dbReference type="Proteomes" id="UP000189452">
    <property type="component" value="Chromosome"/>
</dbReference>
<dbReference type="Proteomes" id="UP000300237">
    <property type="component" value="Chromosome"/>
</dbReference>
<dbReference type="Proteomes" id="UP000049023">
    <property type="component" value="Unassembled WGS sequence"/>
</dbReference>
<dbReference type="EMBL" id="JAGIZI010000001">
    <property type="protein sequence ID" value="MBP0681673.1"/>
    <property type="molecule type" value="Genomic_DNA"/>
</dbReference>
<dbReference type="EMBL" id="CFOE01000074">
    <property type="protein sequence ID" value="CFE38037.1"/>
    <property type="molecule type" value="Genomic_DNA"/>
</dbReference>
<dbReference type="FunFam" id="1.20.20.20:FF:000001">
    <property type="entry name" value="Putative exported protein"/>
    <property type="match status" value="1"/>
</dbReference>
<evidence type="ECO:0000313" key="27">
    <source>
        <dbReference type="Proteomes" id="UP000300237"/>
    </source>
</evidence>
<dbReference type="EMBL" id="QTBD01000040">
    <property type="protein sequence ID" value="REQ56208.1"/>
    <property type="molecule type" value="Genomic_DNA"/>
</dbReference>
<dbReference type="EMBL" id="COPH01000002">
    <property type="protein sequence ID" value="CLV50606.1"/>
    <property type="molecule type" value="Genomic_DNA"/>
</dbReference>
<dbReference type="Gene3D" id="1.20.20.20">
    <property type="entry name" value="Haemophore, haem-binding domain"/>
    <property type="match status" value="1"/>
</dbReference>
<dbReference type="EMBL" id="CGCX01001015">
    <property type="protein sequence ID" value="CFR87106.1"/>
    <property type="molecule type" value="Genomic_DNA"/>
</dbReference>
<dbReference type="Proteomes" id="UP000038802">
    <property type="component" value="Unassembled WGS sequence"/>
</dbReference>
<reference evidence="7 24" key="2">
    <citation type="submission" date="2015-03" db="EMBL/GenBank/DDBJ databases">
        <authorList>
            <consortium name="Pathogen Informatics"/>
            <person name="Murphy D."/>
        </authorList>
    </citation>
    <scope>NUCLEOTIDE SEQUENCE [LARGE SCALE GENOMIC DNA]</scope>
    <source>
        <strain evidence="7 24">0268S</strain>
    </source>
</reference>
<evidence type="ECO:0000313" key="14">
    <source>
        <dbReference type="EMBL" id="REQ56208.1"/>
    </source>
</evidence>
<evidence type="ECO:0000313" key="24">
    <source>
        <dbReference type="Proteomes" id="UP000050139"/>
    </source>
</evidence>
<evidence type="ECO:0000313" key="12">
    <source>
        <dbReference type="EMBL" id="MBP0681673.1"/>
    </source>
</evidence>
<dbReference type="Proteomes" id="UP000048948">
    <property type="component" value="Unassembled WGS sequence"/>
</dbReference>
<evidence type="ECO:0000313" key="26">
    <source>
        <dbReference type="Proteomes" id="UP000256381"/>
    </source>
</evidence>
<name>A0A045HSL2_MYCTX</name>
<dbReference type="Proteomes" id="UP000046680">
    <property type="component" value="Unassembled WGS sequence"/>
</dbReference>
<dbReference type="GO" id="GO:0020037">
    <property type="term" value="F:heme binding"/>
    <property type="evidence" value="ECO:0007669"/>
    <property type="project" value="InterPro"/>
</dbReference>
<evidence type="ECO:0000313" key="16">
    <source>
        <dbReference type="Proteomes" id="UP000038802"/>
    </source>
</evidence>
<reference evidence="13 25" key="6">
    <citation type="submission" date="2017-02" db="EMBL/GenBank/DDBJ databases">
        <title>Protein polymorphisms may explain contrasting epidemiological fitness of two variants of a multidrug-resistant Mycobacterium tuberculosis strain.</title>
        <authorList>
            <person name="Bigi M.M."/>
            <person name="Lopez B."/>
            <person name="Blanco F.C."/>
            <person name="Sasiain M.C."/>
            <person name="De La Barrera S."/>
            <person name="Ritacco V."/>
            <person name="Bigi F."/>
            <person name="Soria M.A."/>
        </authorList>
    </citation>
    <scope>NUCLEOTIDE SEQUENCE [LARGE SCALE GENOMIC DNA]</scope>
    <source>
        <strain evidence="13 25">6548</strain>
    </source>
</reference>
<dbReference type="InterPro" id="IPR032407">
    <property type="entry name" value="MHB"/>
</dbReference>
<dbReference type="GO" id="GO:0015886">
    <property type="term" value="P:heme transport"/>
    <property type="evidence" value="ECO:0007669"/>
    <property type="project" value="InterPro"/>
</dbReference>
<feature type="chain" id="PRO_5044364195" evidence="1">
    <location>
        <begin position="28"/>
        <end position="136"/>
    </location>
</feature>